<protein>
    <recommendedName>
        <fullName evidence="4">MalT-like TPR region domain-containing protein</fullName>
    </recommendedName>
</protein>
<dbReference type="InterPro" id="IPR011990">
    <property type="entry name" value="TPR-like_helical_dom_sf"/>
</dbReference>
<evidence type="ECO:0000313" key="3">
    <source>
        <dbReference type="EMBL" id="GAG06511.1"/>
    </source>
</evidence>
<evidence type="ECO:0000256" key="1">
    <source>
        <dbReference type="ARBA" id="ARBA00022741"/>
    </source>
</evidence>
<keyword evidence="2" id="KW-0067">ATP-binding</keyword>
<sequence>SAIGREFSCELIKRVTGIPTPEMTPHLSVLRDSELLYERGIFPQATYIFRHSLTQEVAYDSLLQKKKQEIHERIGEAIEELYAERLEEFYEILAYHYSRSENHEKAYQYLRSSGDKAALRYSPWEALRFYREAINVLNKLPETEDNKRRGIEIRLSMDLPMRSLGYPEDSFQILQDGERLAVELDDQRSLAIFCSMTSVRCALKGETREAITYAEQGLEAARKTNDLELIAPTALDLCITHTVAGKVLRIVDVAPGVIALFEE</sequence>
<dbReference type="GO" id="GO:0004016">
    <property type="term" value="F:adenylate cyclase activity"/>
    <property type="evidence" value="ECO:0007669"/>
    <property type="project" value="TreeGrafter"/>
</dbReference>
<comment type="caution">
    <text evidence="3">The sequence shown here is derived from an EMBL/GenBank/DDBJ whole genome shotgun (WGS) entry which is preliminary data.</text>
</comment>
<feature type="non-terminal residue" evidence="3">
    <location>
        <position position="1"/>
    </location>
</feature>
<reference evidence="3" key="1">
    <citation type="journal article" date="2014" name="Front. Microbiol.">
        <title>High frequency of phylogenetically diverse reductive dehalogenase-homologous genes in deep subseafloor sedimentary metagenomes.</title>
        <authorList>
            <person name="Kawai M."/>
            <person name="Futagami T."/>
            <person name="Toyoda A."/>
            <person name="Takaki Y."/>
            <person name="Nishi S."/>
            <person name="Hori S."/>
            <person name="Arai W."/>
            <person name="Tsubouchi T."/>
            <person name="Morono Y."/>
            <person name="Uchiyama I."/>
            <person name="Ito T."/>
            <person name="Fujiyama A."/>
            <person name="Inagaki F."/>
            <person name="Takami H."/>
        </authorList>
    </citation>
    <scope>NUCLEOTIDE SEQUENCE</scope>
    <source>
        <strain evidence="3">Expedition CK06-06</strain>
    </source>
</reference>
<accession>X0W1C2</accession>
<gene>
    <name evidence="3" type="ORF">S01H1_46261</name>
</gene>
<dbReference type="GO" id="GO:0005737">
    <property type="term" value="C:cytoplasm"/>
    <property type="evidence" value="ECO:0007669"/>
    <property type="project" value="TreeGrafter"/>
</dbReference>
<feature type="non-terminal residue" evidence="3">
    <location>
        <position position="263"/>
    </location>
</feature>
<dbReference type="GO" id="GO:0005524">
    <property type="term" value="F:ATP binding"/>
    <property type="evidence" value="ECO:0007669"/>
    <property type="project" value="UniProtKB-KW"/>
</dbReference>
<keyword evidence="1" id="KW-0547">Nucleotide-binding</keyword>
<dbReference type="AlphaFoldDB" id="X0W1C2"/>
<name>X0W1C2_9ZZZZ</name>
<dbReference type="Gene3D" id="1.25.40.10">
    <property type="entry name" value="Tetratricopeptide repeat domain"/>
    <property type="match status" value="1"/>
</dbReference>
<organism evidence="3">
    <name type="scientific">marine sediment metagenome</name>
    <dbReference type="NCBI Taxonomy" id="412755"/>
    <lineage>
        <taxon>unclassified sequences</taxon>
        <taxon>metagenomes</taxon>
        <taxon>ecological metagenomes</taxon>
    </lineage>
</organism>
<dbReference type="PANTHER" id="PTHR16305:SF28">
    <property type="entry name" value="GUANYLATE CYCLASE DOMAIN-CONTAINING PROTEIN"/>
    <property type="match status" value="1"/>
</dbReference>
<proteinExistence type="predicted"/>
<dbReference type="EMBL" id="BARS01029614">
    <property type="protein sequence ID" value="GAG06511.1"/>
    <property type="molecule type" value="Genomic_DNA"/>
</dbReference>
<evidence type="ECO:0008006" key="4">
    <source>
        <dbReference type="Google" id="ProtNLM"/>
    </source>
</evidence>
<evidence type="ECO:0000256" key="2">
    <source>
        <dbReference type="ARBA" id="ARBA00022840"/>
    </source>
</evidence>
<dbReference type="PANTHER" id="PTHR16305">
    <property type="entry name" value="TESTICULAR SOLUBLE ADENYLYL CYCLASE"/>
    <property type="match status" value="1"/>
</dbReference>